<keyword evidence="2" id="KW-1185">Reference proteome</keyword>
<sequence>MTDTTEHQRATNLRAALAVTDASRRLQAALTAGTHPDPAWIDVLVDRCAVEPDFFVRDMLTWALVRQDRAQTLDALVPQLQSDVAQARSQALHTLSKIADPATWPAITPALLADPDDEVAAAAWRAAAGLVPAGSEAALAASLTAQFGRGDAETQRRLSRALAALGDPARASVERAARSSDEAISAHALATVALIDDPDESFESAVHEAKRAVALRAAPSAE</sequence>
<gene>
    <name evidence="1" type="ORF">T9R20_16795</name>
</gene>
<dbReference type="EMBL" id="CP139779">
    <property type="protein sequence ID" value="WQB70332.1"/>
    <property type="molecule type" value="Genomic_DNA"/>
</dbReference>
<name>A0ABZ0V9P2_9MICO</name>
<dbReference type="InterPro" id="IPR016024">
    <property type="entry name" value="ARM-type_fold"/>
</dbReference>
<dbReference type="Gene3D" id="1.25.10.10">
    <property type="entry name" value="Leucine-rich Repeat Variant"/>
    <property type="match status" value="1"/>
</dbReference>
<dbReference type="SUPFAM" id="SSF48371">
    <property type="entry name" value="ARM repeat"/>
    <property type="match status" value="1"/>
</dbReference>
<dbReference type="InterPro" id="IPR011989">
    <property type="entry name" value="ARM-like"/>
</dbReference>
<dbReference type="Pfam" id="PF13646">
    <property type="entry name" value="HEAT_2"/>
    <property type="match status" value="1"/>
</dbReference>
<protein>
    <submittedName>
        <fullName evidence="1">HEAT repeat domain-containing protein</fullName>
    </submittedName>
</protein>
<dbReference type="RefSeq" id="WP_322410479.1">
    <property type="nucleotide sequence ID" value="NZ_CP139779.1"/>
</dbReference>
<proteinExistence type="predicted"/>
<accession>A0ABZ0V9P2</accession>
<dbReference type="Proteomes" id="UP001324533">
    <property type="component" value="Chromosome"/>
</dbReference>
<evidence type="ECO:0000313" key="1">
    <source>
        <dbReference type="EMBL" id="WQB70332.1"/>
    </source>
</evidence>
<evidence type="ECO:0000313" key="2">
    <source>
        <dbReference type="Proteomes" id="UP001324533"/>
    </source>
</evidence>
<reference evidence="1 2" key="1">
    <citation type="submission" date="2023-06" db="EMBL/GenBank/DDBJ databases">
        <title>Rock-solubilizing bacteria, Microbacterium invictum, promotes re-establishment of vegetation in rocky wasteland by accelerating rock bio-weathering and reshaping soil bacterial community.</title>
        <authorList>
            <person name="Liu C."/>
        </authorList>
    </citation>
    <scope>NUCLEOTIDE SEQUENCE [LARGE SCALE GENOMIC DNA]</scope>
    <source>
        <strain evidence="1 2">X-18</strain>
    </source>
</reference>
<organism evidence="1 2">
    <name type="scientific">Microbacterium invictum</name>
    <dbReference type="NCBI Taxonomy" id="515415"/>
    <lineage>
        <taxon>Bacteria</taxon>
        <taxon>Bacillati</taxon>
        <taxon>Actinomycetota</taxon>
        <taxon>Actinomycetes</taxon>
        <taxon>Micrococcales</taxon>
        <taxon>Microbacteriaceae</taxon>
        <taxon>Microbacterium</taxon>
    </lineage>
</organism>